<dbReference type="Proteomes" id="UP000078397">
    <property type="component" value="Unassembled WGS sequence"/>
</dbReference>
<dbReference type="GeneID" id="33936613"/>
<dbReference type="KEGG" id="pchm:VFPPC_17683"/>
<dbReference type="RefSeq" id="XP_022285590.1">
    <property type="nucleotide sequence ID" value="XM_022429372.1"/>
</dbReference>
<proteinExistence type="predicted"/>
<protein>
    <submittedName>
        <fullName evidence="2">Uncharacterized protein</fullName>
    </submittedName>
</protein>
<keyword evidence="3" id="KW-1185">Reference proteome</keyword>
<evidence type="ECO:0000256" key="1">
    <source>
        <dbReference type="SAM" id="MobiDB-lite"/>
    </source>
</evidence>
<evidence type="ECO:0000313" key="3">
    <source>
        <dbReference type="Proteomes" id="UP000078397"/>
    </source>
</evidence>
<gene>
    <name evidence="2" type="ORF">VFPPC_17683</name>
</gene>
<evidence type="ECO:0000313" key="2">
    <source>
        <dbReference type="EMBL" id="OWT43141.1"/>
    </source>
</evidence>
<name>A0A219AQW0_METCM</name>
<organism evidence="2 3">
    <name type="scientific">Pochonia chlamydosporia 170</name>
    <dbReference type="NCBI Taxonomy" id="1380566"/>
    <lineage>
        <taxon>Eukaryota</taxon>
        <taxon>Fungi</taxon>
        <taxon>Dikarya</taxon>
        <taxon>Ascomycota</taxon>
        <taxon>Pezizomycotina</taxon>
        <taxon>Sordariomycetes</taxon>
        <taxon>Hypocreomycetidae</taxon>
        <taxon>Hypocreales</taxon>
        <taxon>Clavicipitaceae</taxon>
        <taxon>Pochonia</taxon>
    </lineage>
</organism>
<accession>A0A219AQW0</accession>
<comment type="caution">
    <text evidence="2">The sequence shown here is derived from an EMBL/GenBank/DDBJ whole genome shotgun (WGS) entry which is preliminary data.</text>
</comment>
<reference evidence="2 3" key="1">
    <citation type="journal article" date="2016" name="PLoS Pathog.">
        <title>Biosynthesis of antibiotic leucinostatins in bio-control fungus Purpureocillium lilacinum and their inhibition on phytophthora revealed by genome mining.</title>
        <authorList>
            <person name="Wang G."/>
            <person name="Liu Z."/>
            <person name="Lin R."/>
            <person name="Li E."/>
            <person name="Mao Z."/>
            <person name="Ling J."/>
            <person name="Yang Y."/>
            <person name="Yin W.B."/>
            <person name="Xie B."/>
        </authorList>
    </citation>
    <scope>NUCLEOTIDE SEQUENCE [LARGE SCALE GENOMIC DNA]</scope>
    <source>
        <strain evidence="2">170</strain>
    </source>
</reference>
<dbReference type="AlphaFoldDB" id="A0A219AQW0"/>
<feature type="region of interest" description="Disordered" evidence="1">
    <location>
        <begin position="180"/>
        <end position="212"/>
    </location>
</feature>
<sequence>MILETWSWQCYDGQSILLRPRAVNCSTLPRHQTRAYLDKALPHKLSGRAPSHPLPFSCVSAQTKVEHPSSDSSKNILAGALTLLDSGTEAVLGALACPVLQSPKGKIPTSIITDFSACAAIPSLGLPRTSDTKLASTLPQHWERIYLDPRANRSSSCITPTKPKPAHWTTIRAANRKNDALGLDTHPHPRSVTTLARPGRDRLDFPSPQNST</sequence>
<dbReference type="EMBL" id="LSBJ02000003">
    <property type="protein sequence ID" value="OWT43141.1"/>
    <property type="molecule type" value="Genomic_DNA"/>
</dbReference>